<organism evidence="4 5">
    <name type="scientific">Microcystis aeruginosa TAIHU98</name>
    <dbReference type="NCBI Taxonomy" id="1134457"/>
    <lineage>
        <taxon>Bacteria</taxon>
        <taxon>Bacillati</taxon>
        <taxon>Cyanobacteriota</taxon>
        <taxon>Cyanophyceae</taxon>
        <taxon>Oscillatoriophycideae</taxon>
        <taxon>Chroococcales</taxon>
        <taxon>Microcystaceae</taxon>
        <taxon>Microcystis</taxon>
    </lineage>
</organism>
<sequence length="554" mass="62123">MLNTTFIFSRRYFLKSSIAMTGIVAMPFGYTGNQTLPSSSVSEAKYTRYNVMSEGGKKALRSYAKGIEAMLNLSADHPQNWFRNAFIHLMDCPHGNWWFYVWHRGYLGYFEQTIRNLSGDDTFAMPYWDWTTLPQIPDSMFDDLLTPRSKSFEAYTSNFAIFTSKFKPALIKYWSSLNTDQLTQLKIRGYTGFDDLWNDVTGYSTQLKKGIAGNMAYATTCSSRYLTRDNPSLDGKTMYDVSPSVILSGLLPKDFYNSSNQLSFTSGKTPSHNTQPSNTTKFSVLEGLPHNKVHNYIGGVGPLDPTPYGSMTNFLSPVDPIFFLHHSNIDRLWDIWTRKQKSLNLPYLPSNGDLQQLSEDPFLFYVDGRGNYVGESNAGQYLDMAKFEYEYEPGFGEEIISHSVSQTSDTNGSSIPLIRASIKENVAELVIPTAAINSHLANSQVPSLMIEVTVQRSNDSIFSREFDVILGAPPNLNHVDANSPYYAGTIAFFGSMSHMARMPQEASFVVPLPKSPEAFNSLEATESTRINIRVVPTNREGSTPIVKGVTLFAY</sequence>
<dbReference type="PRINTS" id="PR00092">
    <property type="entry name" value="TYROSINASE"/>
</dbReference>
<dbReference type="InterPro" id="IPR006311">
    <property type="entry name" value="TAT_signal"/>
</dbReference>
<keyword evidence="4" id="KW-0560">Oxidoreductase</keyword>
<proteinExistence type="predicted"/>
<dbReference type="GO" id="GO:0046872">
    <property type="term" value="F:metal ion binding"/>
    <property type="evidence" value="ECO:0007669"/>
    <property type="project" value="UniProtKB-KW"/>
</dbReference>
<accession>L7E7R8</accession>
<gene>
    <name evidence="4" type="primary">mepA</name>
    <name evidence="4" type="ORF">O53_3512</name>
</gene>
<dbReference type="GO" id="GO:0004503">
    <property type="term" value="F:tyrosinase activity"/>
    <property type="evidence" value="ECO:0007669"/>
    <property type="project" value="UniProtKB-EC"/>
</dbReference>
<dbReference type="Proteomes" id="UP000010932">
    <property type="component" value="Unassembled WGS sequence"/>
</dbReference>
<evidence type="ECO:0000256" key="1">
    <source>
        <dbReference type="ARBA" id="ARBA00022723"/>
    </source>
</evidence>
<dbReference type="PATRIC" id="fig|1134457.3.peg.3306"/>
<dbReference type="PANTHER" id="PTHR11474">
    <property type="entry name" value="TYROSINASE FAMILY MEMBER"/>
    <property type="match status" value="1"/>
</dbReference>
<dbReference type="InterPro" id="IPR008922">
    <property type="entry name" value="Di-copper_centre_dom_sf"/>
</dbReference>
<keyword evidence="2" id="KW-0186">Copper</keyword>
<dbReference type="SUPFAM" id="SSF48056">
    <property type="entry name" value="Di-copper centre-containing domain"/>
    <property type="match status" value="1"/>
</dbReference>
<dbReference type="PROSITE" id="PS51318">
    <property type="entry name" value="TAT"/>
    <property type="match status" value="1"/>
</dbReference>
<evidence type="ECO:0000313" key="4">
    <source>
        <dbReference type="EMBL" id="ELP54688.1"/>
    </source>
</evidence>
<dbReference type="EMBL" id="ANKQ01000002">
    <property type="protein sequence ID" value="ELP54688.1"/>
    <property type="molecule type" value="Genomic_DNA"/>
</dbReference>
<dbReference type="RefSeq" id="WP_002737342.1">
    <property type="nucleotide sequence ID" value="NZ_ANKQ01000002.1"/>
</dbReference>
<keyword evidence="1" id="KW-0479">Metal-binding</keyword>
<dbReference type="PROSITE" id="PS00498">
    <property type="entry name" value="TYROSINASE_2"/>
    <property type="match status" value="1"/>
</dbReference>
<name>L7E7R8_MICAE</name>
<dbReference type="InterPro" id="IPR002227">
    <property type="entry name" value="Tyrosinase_Cu-bd"/>
</dbReference>
<dbReference type="EC" id="1.14.18.1" evidence="4"/>
<feature type="domain" description="Tyrosinase copper-binding" evidence="3">
    <location>
        <begin position="319"/>
        <end position="330"/>
    </location>
</feature>
<comment type="caution">
    <text evidence="4">The sequence shown here is derived from an EMBL/GenBank/DDBJ whole genome shotgun (WGS) entry which is preliminary data.</text>
</comment>
<dbReference type="PANTHER" id="PTHR11474:SF76">
    <property type="entry name" value="SHKT DOMAIN-CONTAINING PROTEIN"/>
    <property type="match status" value="1"/>
</dbReference>
<reference evidence="4 5" key="1">
    <citation type="journal article" date="2013" name="Genome Announc.">
        <title>Whole-Genome Sequence of Microcystis aeruginosa TAIHU98, a Nontoxic Bloom-Forming Strain Isolated from Taihu Lake, China.</title>
        <authorList>
            <person name="Yang C."/>
            <person name="Zhang W."/>
            <person name="Ren M."/>
            <person name="Song L."/>
            <person name="Li T."/>
            <person name="Zhao J."/>
        </authorList>
    </citation>
    <scope>NUCLEOTIDE SEQUENCE [LARGE SCALE GENOMIC DNA]</scope>
    <source>
        <strain evidence="4 5">TAIHU98</strain>
    </source>
</reference>
<dbReference type="Pfam" id="PF00264">
    <property type="entry name" value="Tyrosinase"/>
    <property type="match status" value="1"/>
</dbReference>
<evidence type="ECO:0000259" key="3">
    <source>
        <dbReference type="PROSITE" id="PS00498"/>
    </source>
</evidence>
<evidence type="ECO:0000256" key="2">
    <source>
        <dbReference type="ARBA" id="ARBA00023008"/>
    </source>
</evidence>
<protein>
    <submittedName>
        <fullName evidence="4">Common central domain of tyrosinase family protein</fullName>
        <ecNumber evidence="4">1.14.18.1</ecNumber>
    </submittedName>
</protein>
<dbReference type="Gene3D" id="1.10.1280.10">
    <property type="entry name" value="Di-copper center containing domain from catechol oxidase"/>
    <property type="match status" value="1"/>
</dbReference>
<dbReference type="InterPro" id="IPR050316">
    <property type="entry name" value="Tyrosinase/Hemocyanin"/>
</dbReference>
<evidence type="ECO:0000313" key="5">
    <source>
        <dbReference type="Proteomes" id="UP000010932"/>
    </source>
</evidence>
<dbReference type="AlphaFoldDB" id="L7E7R8"/>